<evidence type="ECO:0000313" key="7">
    <source>
        <dbReference type="EMBL" id="PAV19593.1"/>
    </source>
</evidence>
<comment type="subcellular location">
    <subcellularLocation>
        <location evidence="1">Membrane</location>
        <topology evidence="1">Multi-pass membrane protein</topology>
    </subcellularLocation>
</comment>
<evidence type="ECO:0000256" key="3">
    <source>
        <dbReference type="ARBA" id="ARBA00022989"/>
    </source>
</evidence>
<dbReference type="EMBL" id="NBII01000004">
    <property type="protein sequence ID" value="PAV19593.1"/>
    <property type="molecule type" value="Genomic_DNA"/>
</dbReference>
<dbReference type="Gene3D" id="1.20.1280.290">
    <property type="match status" value="2"/>
</dbReference>
<dbReference type="PANTHER" id="PTHR16201:SF37">
    <property type="entry name" value="PQ-LOOP REPEAT-CONTAINING PROTEIN"/>
    <property type="match status" value="1"/>
</dbReference>
<dbReference type="Proteomes" id="UP000217199">
    <property type="component" value="Unassembled WGS sequence"/>
</dbReference>
<dbReference type="AlphaFoldDB" id="A0A286UIZ1"/>
<evidence type="ECO:0000256" key="6">
    <source>
        <dbReference type="SAM" id="Phobius"/>
    </source>
</evidence>
<reference evidence="7 8" key="1">
    <citation type="journal article" date="2017" name="Mol. Ecol.">
        <title>Comparative and population genomic landscape of Phellinus noxius: A hypervariable fungus causing root rot in trees.</title>
        <authorList>
            <person name="Chung C.L."/>
            <person name="Lee T.J."/>
            <person name="Akiba M."/>
            <person name="Lee H.H."/>
            <person name="Kuo T.H."/>
            <person name="Liu D."/>
            <person name="Ke H.M."/>
            <person name="Yokoi T."/>
            <person name="Roa M.B."/>
            <person name="Lu M.J."/>
            <person name="Chang Y.Y."/>
            <person name="Ann P.J."/>
            <person name="Tsai J.N."/>
            <person name="Chen C.Y."/>
            <person name="Tzean S.S."/>
            <person name="Ota Y."/>
            <person name="Hattori T."/>
            <person name="Sahashi N."/>
            <person name="Liou R.F."/>
            <person name="Kikuchi T."/>
            <person name="Tsai I.J."/>
        </authorList>
    </citation>
    <scope>NUCLEOTIDE SEQUENCE [LARGE SCALE GENOMIC DNA]</scope>
    <source>
        <strain evidence="7 8">FFPRI411160</strain>
    </source>
</reference>
<dbReference type="Pfam" id="PF04193">
    <property type="entry name" value="PQ-loop"/>
    <property type="match status" value="2"/>
</dbReference>
<feature type="transmembrane region" description="Helical" evidence="6">
    <location>
        <begin position="42"/>
        <end position="61"/>
    </location>
</feature>
<evidence type="ECO:0000256" key="5">
    <source>
        <dbReference type="SAM" id="MobiDB-lite"/>
    </source>
</evidence>
<dbReference type="OrthoDB" id="407617at2759"/>
<keyword evidence="3 6" id="KW-1133">Transmembrane helix</keyword>
<dbReference type="GO" id="GO:0016020">
    <property type="term" value="C:membrane"/>
    <property type="evidence" value="ECO:0007669"/>
    <property type="project" value="UniProtKB-SubCell"/>
</dbReference>
<comment type="caution">
    <text evidence="7">The sequence shown here is derived from an EMBL/GenBank/DDBJ whole genome shotgun (WGS) entry which is preliminary data.</text>
</comment>
<feature type="compositionally biased region" description="Polar residues" evidence="5">
    <location>
        <begin position="226"/>
        <end position="262"/>
    </location>
</feature>
<evidence type="ECO:0000256" key="4">
    <source>
        <dbReference type="ARBA" id="ARBA00023136"/>
    </source>
</evidence>
<keyword evidence="2 6" id="KW-0812">Transmembrane</keyword>
<dbReference type="InParanoid" id="A0A286UIZ1"/>
<feature type="transmembrane region" description="Helical" evidence="6">
    <location>
        <begin position="163"/>
        <end position="183"/>
    </location>
</feature>
<sequence length="304" mass="33673">MPVNYVAEQVFGTLGTVCWTGQILPQIWKSWREKSTEGLSHWLMLIWGTVAVPLGVFAIVQNLNIPLIIQPQVFGFLSIVSWSQCLYYGQRKSLKRVIPLALSILIFMGGFEAGMVFAIKPATRAGNLKPLTFFGVMSSVQIALGLLPQYYEIYKFGEVKGISMFFMAVDILGGVFSLLSLVFKEDFDVLAGVAYSLVVVLDGVVVILAIILNPRANRKRRRLAEQSLQDPEANSSPSLNRTQNDDGNLPSSRVSVESTIINPASPTALSTPTTPMTPLHVDPDEKEKEKETINRLDELNEKKQ</sequence>
<proteinExistence type="predicted"/>
<dbReference type="SMART" id="SM00679">
    <property type="entry name" value="CTNS"/>
    <property type="match status" value="2"/>
</dbReference>
<accession>A0A286UIZ1</accession>
<name>A0A286UIZ1_9AGAM</name>
<feature type="transmembrane region" description="Helical" evidence="6">
    <location>
        <begin position="131"/>
        <end position="151"/>
    </location>
</feature>
<dbReference type="InterPro" id="IPR051415">
    <property type="entry name" value="LAAT-1"/>
</dbReference>
<evidence type="ECO:0000256" key="1">
    <source>
        <dbReference type="ARBA" id="ARBA00004141"/>
    </source>
</evidence>
<keyword evidence="8" id="KW-1185">Reference proteome</keyword>
<dbReference type="InterPro" id="IPR006603">
    <property type="entry name" value="PQ-loop_rpt"/>
</dbReference>
<feature type="compositionally biased region" description="Low complexity" evidence="5">
    <location>
        <begin position="263"/>
        <end position="279"/>
    </location>
</feature>
<protein>
    <submittedName>
        <fullName evidence="7">Pq loop repeat protein</fullName>
    </submittedName>
</protein>
<dbReference type="PANTHER" id="PTHR16201">
    <property type="entry name" value="SEVEN TRANSMEMBRANE PROTEIN 1-RELATED"/>
    <property type="match status" value="1"/>
</dbReference>
<evidence type="ECO:0000313" key="8">
    <source>
        <dbReference type="Proteomes" id="UP000217199"/>
    </source>
</evidence>
<feature type="compositionally biased region" description="Basic and acidic residues" evidence="5">
    <location>
        <begin position="281"/>
        <end position="304"/>
    </location>
</feature>
<keyword evidence="4 6" id="KW-0472">Membrane</keyword>
<feature type="transmembrane region" description="Helical" evidence="6">
    <location>
        <begin position="100"/>
        <end position="119"/>
    </location>
</feature>
<organism evidence="7 8">
    <name type="scientific">Pyrrhoderma noxium</name>
    <dbReference type="NCBI Taxonomy" id="2282107"/>
    <lineage>
        <taxon>Eukaryota</taxon>
        <taxon>Fungi</taxon>
        <taxon>Dikarya</taxon>
        <taxon>Basidiomycota</taxon>
        <taxon>Agaricomycotina</taxon>
        <taxon>Agaricomycetes</taxon>
        <taxon>Hymenochaetales</taxon>
        <taxon>Hymenochaetaceae</taxon>
        <taxon>Pyrrhoderma</taxon>
    </lineage>
</organism>
<gene>
    <name evidence="7" type="ORF">PNOK_0452700</name>
</gene>
<dbReference type="FunCoup" id="A0A286UIZ1">
    <property type="interactions" value="3"/>
</dbReference>
<feature type="region of interest" description="Disordered" evidence="5">
    <location>
        <begin position="222"/>
        <end position="304"/>
    </location>
</feature>
<evidence type="ECO:0000256" key="2">
    <source>
        <dbReference type="ARBA" id="ARBA00022692"/>
    </source>
</evidence>
<feature type="transmembrane region" description="Helical" evidence="6">
    <location>
        <begin position="189"/>
        <end position="212"/>
    </location>
</feature>